<accession>A0A1E5SIT7</accession>
<keyword evidence="3 6" id="KW-0732">Signal</keyword>
<comment type="caution">
    <text evidence="9">The sequence shown here is derived from an EMBL/GenBank/DDBJ whole genome shotgun (WGS) entry which is preliminary data.</text>
</comment>
<dbReference type="Pfam" id="PF14322">
    <property type="entry name" value="SusD-like_3"/>
    <property type="match status" value="1"/>
</dbReference>
<protein>
    <submittedName>
        <fullName evidence="9">Carbohydrate-binding protein SusD</fullName>
    </submittedName>
</protein>
<feature type="signal peptide" evidence="6">
    <location>
        <begin position="1"/>
        <end position="22"/>
    </location>
</feature>
<dbReference type="EMBL" id="MDJD01000054">
    <property type="protein sequence ID" value="OEJ99032.1"/>
    <property type="molecule type" value="Genomic_DNA"/>
</dbReference>
<name>A0A1E5SIT7_9FLAO</name>
<evidence type="ECO:0000313" key="10">
    <source>
        <dbReference type="Proteomes" id="UP000095713"/>
    </source>
</evidence>
<dbReference type="STRING" id="1849968.A8C32_07600"/>
<dbReference type="GO" id="GO:0009279">
    <property type="term" value="C:cell outer membrane"/>
    <property type="evidence" value="ECO:0007669"/>
    <property type="project" value="UniProtKB-SubCell"/>
</dbReference>
<evidence type="ECO:0000259" key="8">
    <source>
        <dbReference type="Pfam" id="PF14322"/>
    </source>
</evidence>
<dbReference type="AlphaFoldDB" id="A0A1E5SIT7"/>
<feature type="domain" description="SusD-like N-terminal" evidence="8">
    <location>
        <begin position="100"/>
        <end position="231"/>
    </location>
</feature>
<dbReference type="SUPFAM" id="SSF48452">
    <property type="entry name" value="TPR-like"/>
    <property type="match status" value="1"/>
</dbReference>
<keyword evidence="4" id="KW-0472">Membrane</keyword>
<evidence type="ECO:0000256" key="6">
    <source>
        <dbReference type="SAM" id="SignalP"/>
    </source>
</evidence>
<evidence type="ECO:0000313" key="9">
    <source>
        <dbReference type="EMBL" id="OEJ99032.1"/>
    </source>
</evidence>
<evidence type="ECO:0000256" key="2">
    <source>
        <dbReference type="ARBA" id="ARBA00006275"/>
    </source>
</evidence>
<dbReference type="OrthoDB" id="5694214at2"/>
<evidence type="ECO:0000256" key="3">
    <source>
        <dbReference type="ARBA" id="ARBA00022729"/>
    </source>
</evidence>
<dbReference type="InterPro" id="IPR033985">
    <property type="entry name" value="SusD-like_N"/>
</dbReference>
<proteinExistence type="inferred from homology"/>
<evidence type="ECO:0000256" key="4">
    <source>
        <dbReference type="ARBA" id="ARBA00023136"/>
    </source>
</evidence>
<gene>
    <name evidence="9" type="ORF">A8C32_07600</name>
</gene>
<sequence>MKRIKNISILFTTLLFVSVAFLNCEEVLEPDDRSGFTGVAVFNNIELADLVVASAYNSTGSWGLTRRRFWPRYVNLEQISFEARFNFRNLDRFRIKAGWNSNNVGDFFGTWRDYFAYVRDIGGFLSQIDDSSVMQSNPEEAAILKGEMQFLMGNTYFQLINYFGGVPILDEPIAFLEGDFVRSRDSYEDCVDFIVANLDAAIAALPEARPNEEFGRATKLSAMAAKSRVLLYAASRLHDPSTTPSGPLYDYTKGTKWQDAADAAKDLIDAVNARDLTPVSTAKDYQDLFLTESNPDILFARAFGNVLYDNSALAATLPNQALGPKGDEGWGLSTPTHNFVQLFNMADGTTTSEAGTSYDPSVPNDNRELRYYADILYNGAPFRGRNIEYFKSTIDGDSGNNGLDTDDTSKPGNFRHFSKTAYNIRKFQDESVGVADISPDRPFIIYRLAEIYLNYAEAMYHVGDEVEARTFLNKVSTRAMQPEITKSGAELLEAIKRERRIELCFERHNFFDERRWMNEAHLGGYDEKGLQWTKQVDGSLTFEIVDADPNNPTRPFFERHYYLPIPQAEIDRVGVDVFDQNFGY</sequence>
<feature type="domain" description="RagB/SusD" evidence="7">
    <location>
        <begin position="321"/>
        <end position="584"/>
    </location>
</feature>
<keyword evidence="10" id="KW-1185">Reference proteome</keyword>
<feature type="chain" id="PRO_5009185042" evidence="6">
    <location>
        <begin position="23"/>
        <end position="584"/>
    </location>
</feature>
<dbReference type="Gene3D" id="1.25.40.390">
    <property type="match status" value="1"/>
</dbReference>
<dbReference type="Pfam" id="PF07980">
    <property type="entry name" value="SusD_RagB"/>
    <property type="match status" value="1"/>
</dbReference>
<dbReference type="InterPro" id="IPR012944">
    <property type="entry name" value="SusD_RagB_dom"/>
</dbReference>
<reference evidence="9 10" key="1">
    <citation type="submission" date="2016-05" db="EMBL/GenBank/DDBJ databases">
        <title>Draft Genome Sequence of Algibacter sp. Strain SK-16 Isolated from the Surface Water of Aburatsubo Inlet.</title>
        <authorList>
            <person name="Wong S.-K."/>
            <person name="Yoshizawa S."/>
            <person name="Nakajima Y."/>
            <person name="Ogura Y."/>
            <person name="Tetsuya H."/>
            <person name="Hamasaki K."/>
        </authorList>
    </citation>
    <scope>NUCLEOTIDE SEQUENCE [LARGE SCALE GENOMIC DNA]</scope>
    <source>
        <strain evidence="9 10">SK-16</strain>
    </source>
</reference>
<evidence type="ECO:0000259" key="7">
    <source>
        <dbReference type="Pfam" id="PF07980"/>
    </source>
</evidence>
<evidence type="ECO:0000256" key="5">
    <source>
        <dbReference type="ARBA" id="ARBA00023237"/>
    </source>
</evidence>
<comment type="subcellular location">
    <subcellularLocation>
        <location evidence="1">Cell outer membrane</location>
    </subcellularLocation>
</comment>
<dbReference type="InterPro" id="IPR011990">
    <property type="entry name" value="TPR-like_helical_dom_sf"/>
</dbReference>
<keyword evidence="5" id="KW-0998">Cell outer membrane</keyword>
<dbReference type="RefSeq" id="WP_069831715.1">
    <property type="nucleotide sequence ID" value="NZ_MDJD01000054.1"/>
</dbReference>
<evidence type="ECO:0000256" key="1">
    <source>
        <dbReference type="ARBA" id="ARBA00004442"/>
    </source>
</evidence>
<dbReference type="Proteomes" id="UP000095713">
    <property type="component" value="Unassembled WGS sequence"/>
</dbReference>
<organism evidence="9 10">
    <name type="scientific">Flavivirga aquatica</name>
    <dbReference type="NCBI Taxonomy" id="1849968"/>
    <lineage>
        <taxon>Bacteria</taxon>
        <taxon>Pseudomonadati</taxon>
        <taxon>Bacteroidota</taxon>
        <taxon>Flavobacteriia</taxon>
        <taxon>Flavobacteriales</taxon>
        <taxon>Flavobacteriaceae</taxon>
        <taxon>Flavivirga</taxon>
    </lineage>
</organism>
<comment type="similarity">
    <text evidence="2">Belongs to the SusD family.</text>
</comment>